<protein>
    <submittedName>
        <fullName evidence="4">TPR repeat protein</fullName>
    </submittedName>
</protein>
<evidence type="ECO:0000259" key="3">
    <source>
        <dbReference type="PROSITE" id="PS51781"/>
    </source>
</evidence>
<keyword evidence="5" id="KW-1185">Reference proteome</keyword>
<sequence length="490" mass="53141">MRLLVSVVLSLWCAGLVANAQTDFPIHANSPNLKAEFKKELDKWMERAYEGDAEAQFKVGVLFANEQFKSADYEQAVYWYKQAARQGHTLAQYNLGHQYLNGIGVKPSEATAMSWWLKAAKQGHPLAQFNVGRAYYLGIGLKKDLSLSRIWFERAASNQEPRSIEILEQLGWATPGQYAVSKQPDTAPVAVIEQPSAPQANTQKATPKALAQPTPSPAASAAAITQTPIDTANDSLVITERPQRDSLARRSDSQEITSKVQPVKVQPVALPAAKPPVIEQASAAKPAASELAQSRVVEQARQGETASLEKAPAKTEPVATLPVSQPSVSPKPTVVESNSSNRASSSPASNTAQEPANSAEASHAIAVYTNPAIRSVLIAVLEERDQLQVVSPDTEWTAVRSPQGFPVWVSGDYIRVNAGRGTITGSAVNARSVPIVIRGTVVGRLDKNETVTVLESRGNWYRIQSPTRFQAWVKTSELKTRPQLSRAQND</sequence>
<dbReference type="Pfam" id="PF08238">
    <property type="entry name" value="Sel1"/>
    <property type="match status" value="3"/>
</dbReference>
<feature type="signal peptide" evidence="2">
    <location>
        <begin position="1"/>
        <end position="20"/>
    </location>
</feature>
<dbReference type="InterPro" id="IPR006597">
    <property type="entry name" value="Sel1-like"/>
</dbReference>
<reference evidence="4 5" key="1">
    <citation type="submission" date="2018-06" db="EMBL/GenBank/DDBJ databases">
        <title>Genomic Encyclopedia of Type Strains, Phase IV (KMG-IV): sequencing the most valuable type-strain genomes for metagenomic binning, comparative biology and taxonomic classification.</title>
        <authorList>
            <person name="Goeker M."/>
        </authorList>
    </citation>
    <scope>NUCLEOTIDE SEQUENCE [LARGE SCALE GENOMIC DNA]</scope>
    <source>
        <strain evidence="4 5">DSM 24032</strain>
    </source>
</reference>
<dbReference type="InterPro" id="IPR003646">
    <property type="entry name" value="SH3-like_bac-type"/>
</dbReference>
<organism evidence="4 5">
    <name type="scientific">Arenicella xantha</name>
    <dbReference type="NCBI Taxonomy" id="644221"/>
    <lineage>
        <taxon>Bacteria</taxon>
        <taxon>Pseudomonadati</taxon>
        <taxon>Pseudomonadota</taxon>
        <taxon>Gammaproteobacteria</taxon>
        <taxon>Arenicellales</taxon>
        <taxon>Arenicellaceae</taxon>
        <taxon>Arenicella</taxon>
    </lineage>
</organism>
<keyword evidence="2" id="KW-0732">Signal</keyword>
<gene>
    <name evidence="4" type="ORF">DFR28_101512</name>
</gene>
<dbReference type="Proteomes" id="UP000253083">
    <property type="component" value="Unassembled WGS sequence"/>
</dbReference>
<feature type="compositionally biased region" description="Low complexity" evidence="1">
    <location>
        <begin position="337"/>
        <end position="352"/>
    </location>
</feature>
<dbReference type="PROSITE" id="PS51781">
    <property type="entry name" value="SH3B"/>
    <property type="match status" value="1"/>
</dbReference>
<comment type="caution">
    <text evidence="4">The sequence shown here is derived from an EMBL/GenBank/DDBJ whole genome shotgun (WGS) entry which is preliminary data.</text>
</comment>
<dbReference type="SUPFAM" id="SSF81901">
    <property type="entry name" value="HCP-like"/>
    <property type="match status" value="1"/>
</dbReference>
<proteinExistence type="predicted"/>
<dbReference type="PANTHER" id="PTHR11102">
    <property type="entry name" value="SEL-1-LIKE PROTEIN"/>
    <property type="match status" value="1"/>
</dbReference>
<feature type="region of interest" description="Disordered" evidence="1">
    <location>
        <begin position="198"/>
        <end position="261"/>
    </location>
</feature>
<evidence type="ECO:0000256" key="1">
    <source>
        <dbReference type="SAM" id="MobiDB-lite"/>
    </source>
</evidence>
<dbReference type="InParanoid" id="A0A395JNQ3"/>
<dbReference type="Pfam" id="PF08239">
    <property type="entry name" value="SH3_3"/>
    <property type="match status" value="1"/>
</dbReference>
<feature type="chain" id="PRO_5017189321" evidence="2">
    <location>
        <begin position="21"/>
        <end position="490"/>
    </location>
</feature>
<dbReference type="InterPro" id="IPR050767">
    <property type="entry name" value="Sel1_AlgK"/>
</dbReference>
<dbReference type="Gene3D" id="2.30.30.40">
    <property type="entry name" value="SH3 Domains"/>
    <property type="match status" value="1"/>
</dbReference>
<name>A0A395JNQ3_9GAMM</name>
<accession>A0A395JNQ3</accession>
<dbReference type="AlphaFoldDB" id="A0A395JNQ3"/>
<feature type="region of interest" description="Disordered" evidence="1">
    <location>
        <begin position="294"/>
        <end position="357"/>
    </location>
</feature>
<dbReference type="InterPro" id="IPR011990">
    <property type="entry name" value="TPR-like_helical_dom_sf"/>
</dbReference>
<dbReference type="RefSeq" id="WP_170131947.1">
    <property type="nucleotide sequence ID" value="NZ_QNRT01000001.1"/>
</dbReference>
<evidence type="ECO:0000256" key="2">
    <source>
        <dbReference type="SAM" id="SignalP"/>
    </source>
</evidence>
<dbReference type="EMBL" id="QNRT01000001">
    <property type="protein sequence ID" value="RBP53127.1"/>
    <property type="molecule type" value="Genomic_DNA"/>
</dbReference>
<dbReference type="Gene3D" id="1.25.40.10">
    <property type="entry name" value="Tetratricopeptide repeat domain"/>
    <property type="match status" value="1"/>
</dbReference>
<evidence type="ECO:0000313" key="5">
    <source>
        <dbReference type="Proteomes" id="UP000253083"/>
    </source>
</evidence>
<dbReference type="SMART" id="SM00671">
    <property type="entry name" value="SEL1"/>
    <property type="match status" value="3"/>
</dbReference>
<feature type="compositionally biased region" description="Low complexity" evidence="1">
    <location>
        <begin position="211"/>
        <end position="229"/>
    </location>
</feature>
<evidence type="ECO:0000313" key="4">
    <source>
        <dbReference type="EMBL" id="RBP53127.1"/>
    </source>
</evidence>
<feature type="domain" description="SH3b" evidence="3">
    <location>
        <begin position="418"/>
        <end position="482"/>
    </location>
</feature>
<dbReference type="PANTHER" id="PTHR11102:SF160">
    <property type="entry name" value="ERAD-ASSOCIATED E3 UBIQUITIN-PROTEIN LIGASE COMPONENT HRD3"/>
    <property type="match status" value="1"/>
</dbReference>
<feature type="compositionally biased region" description="Basic and acidic residues" evidence="1">
    <location>
        <begin position="241"/>
        <end position="253"/>
    </location>
</feature>
<dbReference type="SMART" id="SM00287">
    <property type="entry name" value="SH3b"/>
    <property type="match status" value="1"/>
</dbReference>